<gene>
    <name evidence="1" type="primary">83</name>
    <name evidence="1" type="ORF">SEA_SIRPHILIP_83</name>
</gene>
<reference evidence="2" key="1">
    <citation type="submission" date="2017-06" db="EMBL/GenBank/DDBJ databases">
        <authorList>
            <person name="Kim H.J."/>
            <person name="Triplett B.A."/>
        </authorList>
    </citation>
    <scope>NUCLEOTIDE SEQUENCE [LARGE SCALE GENOMIC DNA]</scope>
</reference>
<dbReference type="EMBL" id="MF324911">
    <property type="protein sequence ID" value="ASR85285.1"/>
    <property type="molecule type" value="Genomic_DNA"/>
</dbReference>
<dbReference type="KEGG" id="vg:60325450"/>
<organism evidence="1 2">
    <name type="scientific">Mycobacterium phage SirPhilip</name>
    <dbReference type="NCBI Taxonomy" id="2015824"/>
    <lineage>
        <taxon>Viruses</taxon>
        <taxon>Duplodnaviria</taxon>
        <taxon>Heunggongvirae</taxon>
        <taxon>Uroviricota</taxon>
        <taxon>Caudoviricetes</taxon>
        <taxon>Weiservirinae</taxon>
        <taxon>Anayavirus</taxon>
        <taxon>Anayavirus sirphilip</taxon>
    </lineage>
</organism>
<dbReference type="RefSeq" id="YP_009953967.1">
    <property type="nucleotide sequence ID" value="NC_051627.1"/>
</dbReference>
<proteinExistence type="predicted"/>
<keyword evidence="2" id="KW-1185">Reference proteome</keyword>
<dbReference type="GeneID" id="60325450"/>
<name>A0A222ZLK1_9CAUD</name>
<dbReference type="Proteomes" id="UP000224266">
    <property type="component" value="Segment"/>
</dbReference>
<evidence type="ECO:0000313" key="1">
    <source>
        <dbReference type="EMBL" id="ASR85285.1"/>
    </source>
</evidence>
<evidence type="ECO:0000313" key="2">
    <source>
        <dbReference type="Proteomes" id="UP000224266"/>
    </source>
</evidence>
<accession>A0A222ZLK1</accession>
<sequence length="24" mass="2576">MMLGFVLIAIVGGFVLWQIGWPGA</sequence>
<protein>
    <submittedName>
        <fullName evidence="1">Uncharacterized protein</fullName>
    </submittedName>
</protein>